<dbReference type="PANTHER" id="PTHR33494:SF27">
    <property type="entry name" value="ATP-DEPENDENT DNA HELICASE"/>
    <property type="match status" value="1"/>
</dbReference>
<name>A0AAD9ZWD7_9ROSI</name>
<dbReference type="AlphaFoldDB" id="A0AAD9ZWD7"/>
<feature type="domain" description="TRF2/HOY1 PH-like" evidence="1">
    <location>
        <begin position="135"/>
        <end position="223"/>
    </location>
</feature>
<organism evidence="2 3">
    <name type="scientific">Dipteronia sinensis</name>
    <dbReference type="NCBI Taxonomy" id="43782"/>
    <lineage>
        <taxon>Eukaryota</taxon>
        <taxon>Viridiplantae</taxon>
        <taxon>Streptophyta</taxon>
        <taxon>Embryophyta</taxon>
        <taxon>Tracheophyta</taxon>
        <taxon>Spermatophyta</taxon>
        <taxon>Magnoliopsida</taxon>
        <taxon>eudicotyledons</taxon>
        <taxon>Gunneridae</taxon>
        <taxon>Pentapetalae</taxon>
        <taxon>rosids</taxon>
        <taxon>malvids</taxon>
        <taxon>Sapindales</taxon>
        <taxon>Sapindaceae</taxon>
        <taxon>Hippocastanoideae</taxon>
        <taxon>Acereae</taxon>
        <taxon>Dipteronia</taxon>
    </lineage>
</organism>
<evidence type="ECO:0000313" key="3">
    <source>
        <dbReference type="Proteomes" id="UP001281410"/>
    </source>
</evidence>
<sequence length="230" mass="26242">MKSGNLRPEPEATWYRDKVLVLELEMADDSFEEEHRHLNKRSKLSSTTSLSGCNGLTKLPIPPSQYNLLDQLLLGLRLRKSLSLLDSIQTRLSQGDTVLTTTKKERREATVALSSTGKLKASNFRASILRIGSWKKLVWEVIEGGLKRKIEIQWLDIMALKTNMPEDGPGTLNVVPTGWPIFFREINPQPKKHTLWQDTSDFNDGQTSIHMQHFMQCPHGLLNKHFENLI</sequence>
<reference evidence="2" key="1">
    <citation type="journal article" date="2023" name="Plant J.">
        <title>Genome sequences and population genomics provide insights into the demographic history, inbreeding, and mutation load of two 'living fossil' tree species of Dipteronia.</title>
        <authorList>
            <person name="Feng Y."/>
            <person name="Comes H.P."/>
            <person name="Chen J."/>
            <person name="Zhu S."/>
            <person name="Lu R."/>
            <person name="Zhang X."/>
            <person name="Li P."/>
            <person name="Qiu J."/>
            <person name="Olsen K.M."/>
            <person name="Qiu Y."/>
        </authorList>
    </citation>
    <scope>NUCLEOTIDE SEQUENCE</scope>
    <source>
        <strain evidence="2">NBL</strain>
    </source>
</reference>
<proteinExistence type="predicted"/>
<dbReference type="EMBL" id="JANJYJ010000008">
    <property type="protein sequence ID" value="KAK3194172.1"/>
    <property type="molecule type" value="Genomic_DNA"/>
</dbReference>
<evidence type="ECO:0000259" key="1">
    <source>
        <dbReference type="Pfam" id="PF24818"/>
    </source>
</evidence>
<dbReference type="Pfam" id="PF24818">
    <property type="entry name" value="PH_TRF2_HOY1"/>
    <property type="match status" value="1"/>
</dbReference>
<dbReference type="PANTHER" id="PTHR33494">
    <property type="entry name" value="OS02G0793800 PROTEIN"/>
    <property type="match status" value="1"/>
</dbReference>
<accession>A0AAD9ZWD7</accession>
<gene>
    <name evidence="2" type="ORF">Dsin_025482</name>
</gene>
<protein>
    <recommendedName>
        <fullName evidence="1">TRF2/HOY1 PH-like domain-containing protein</fullName>
    </recommendedName>
</protein>
<dbReference type="InterPro" id="IPR057939">
    <property type="entry name" value="TRF2_HOY1_PH"/>
</dbReference>
<comment type="caution">
    <text evidence="2">The sequence shown here is derived from an EMBL/GenBank/DDBJ whole genome shotgun (WGS) entry which is preliminary data.</text>
</comment>
<dbReference type="Proteomes" id="UP001281410">
    <property type="component" value="Unassembled WGS sequence"/>
</dbReference>
<keyword evidence="3" id="KW-1185">Reference proteome</keyword>
<evidence type="ECO:0000313" key="2">
    <source>
        <dbReference type="EMBL" id="KAK3194172.1"/>
    </source>
</evidence>